<dbReference type="GO" id="GO:0004829">
    <property type="term" value="F:threonine-tRNA ligase activity"/>
    <property type="evidence" value="ECO:0007669"/>
    <property type="project" value="UniProtKB-EC"/>
</dbReference>
<dbReference type="NCBIfam" id="TIGR00418">
    <property type="entry name" value="thrS"/>
    <property type="match status" value="1"/>
</dbReference>
<evidence type="ECO:0000313" key="23">
    <source>
        <dbReference type="Proteomes" id="UP001152797"/>
    </source>
</evidence>
<dbReference type="CDD" id="cd00771">
    <property type="entry name" value="ThrRS_core"/>
    <property type="match status" value="1"/>
</dbReference>
<reference evidence="21" key="2">
    <citation type="submission" date="2024-04" db="EMBL/GenBank/DDBJ databases">
        <authorList>
            <person name="Chen Y."/>
            <person name="Shah S."/>
            <person name="Dougan E. K."/>
            <person name="Thang M."/>
            <person name="Chan C."/>
        </authorList>
    </citation>
    <scope>NUCLEOTIDE SEQUENCE [LARGE SCALE GENOMIC DNA]</scope>
</reference>
<keyword evidence="13" id="KW-0648">Protein biosynthesis</keyword>
<evidence type="ECO:0000313" key="20">
    <source>
        <dbReference type="EMBL" id="CAI3997773.1"/>
    </source>
</evidence>
<evidence type="ECO:0000256" key="7">
    <source>
        <dbReference type="ARBA" id="ARBA00022598"/>
    </source>
</evidence>
<dbReference type="CDD" id="cd00241">
    <property type="entry name" value="DOMON_like"/>
    <property type="match status" value="1"/>
</dbReference>
<dbReference type="PRINTS" id="PR01047">
    <property type="entry name" value="TRNASYNTHTHR"/>
</dbReference>
<feature type="region of interest" description="Disordered" evidence="17">
    <location>
        <begin position="713"/>
        <end position="773"/>
    </location>
</feature>
<keyword evidence="10" id="KW-0862">Zinc</keyword>
<feature type="region of interest" description="Disordered" evidence="17">
    <location>
        <begin position="829"/>
        <end position="863"/>
    </location>
</feature>
<sequence length="1717" mass="189825">MLTVQLPDGSTRDFDSSVTCLEVAEAIGPGLAKAAIAAEVDGAQRDLAYRLPADGKAAVKFLTKRDPEALPIMRHSCAHVMAQAVMRLYEDVQLAFGPTTASGFYYDMLLPEPISEDDFPKIEAEMKKIVKENLVFERLEKPKDESRELCQELGQRFKVEHVETGLAEEDGDLSFYRQGEFVDLCRGVHIPSTSHVGKAFKLLTVAGAYWKGDSSRDQLQRLYATAFFDKKELNEHLERLEEAKKRDHRVLGKQLELFTIDQTAGSGLILWLPKGAMIRQTLEEMLRTELIKRGYEIVYTPHVGRVELYETSGHFPYYRDSQFPVLCEHEAGSLVDVLVERLRAGEITPDEEAKLLEAARLLGFDGEVDAAASSEARAAALDAWAHKHERYLLRPMNCPHHIKIYQSKPRSYRDLPVRLAEFGTVYRYEQSGELSGMTRVRGFTQDDAHIFCTDDQVADEFRGCLEMTQWVLDSLGMTDYRVRLGFRDPDSSKYVGDEALWDRAESELQKVCESMDLPGLSIEPGEAAFYGPKADFVVTDCIGREWQLGTVQLDYNLPSEARFDLEYTGADNKPHRPVMIHRAPFGSMERFLGVLIEHFAGAFPLWLAPIQARVVTVSEKSEEYGREVEAQLREAGLRVEGDYRGSKLGAKIREGQLALIPYLVIIGEKDRDEGTVALRDRIDGDLGAQPLADAIAHLKTEIAERRVRQVAKPASADLSGRAAGNECSHLPPRIVPEPIALSPGGAAARSRGREPPDSTSAKQRAPEGRQRARLPIALSPLRDLWGSLGPSPGAYAPGYALSMHAKFFRKLGYPEEAISLMTNRSLTKVLAPTPPTRPEPTALSPGGAAARSRGREPPDSRLAGDRLAHHQGLAPLATRCRPSGTRRADCLEPDGAIPLRCIAPYVEVDGVIQRGSPLFFVVWVGSTLSVVVAAGIGLVTGEGVTRWLLAAMAAAHVVGTRGVRAAVEPLECRADLARVRGGGGAAADALGQSRSRFSDRGSSVGGVSDADDVALNVRDGSCEALTEAACAVGRVTRVEWWFSVSEKRATAGAWGRQNSKVFWRNELPAETADFCRGGAVSRTPDKTPGRRLLLRDNLVTYWASSHFACSEILVMSRLVAALLLALSVALPLGAADLEPGDYVLKPFSSDFQRLADLVGVWKGTKVDHEGEGPVTVEYYLTSGNSALVERLMKGSPEEMLSVYHDDGDGVMATHYCGLGNQPRYRSTGFEGDAITFSYHDAANLAEPTEMHMHGVKLSMPSADELVQEWEHYHGGEPAGTVTVRLRRVADESADLSRFRTFDRNADRKDQQRINEAIRITPVRVISAEGEQLGVIETEDALNQAKAAGLDLVEVAPNERPPVCRIMDYGKFKYQQKKRHNKGHVHQSQNKEVRLRPKIGEHDLMTKVERAKGFLEKKDKVVFSVIFRGRENAHTDEGFKLVQRVIDELEEIAKVEQGPSMQGRRVILAAPPQTDCTATRPEPLRRAPPMPDAAPQLNTLLAPRYLFQFAVPVRRKTPIWSPKGVSFGEPYVLPDLAALDRETPASERRFADVRMAWAPEGVAFRVEVTDKQTPVWCRETRLDESDGLHVWIDTRATHTVHRATKFCHRYVFTPAGGGRGDAEPVADQLLINRARENARPVRARELQVAAKVTKNGYRLAAFIPAVALTGYDPEQHPRLGFNYAIVDRELGLQTFASGPAMPFDEDPSCWATLDLVDG</sequence>
<reference evidence="20" key="1">
    <citation type="submission" date="2022-10" db="EMBL/GenBank/DDBJ databases">
        <authorList>
            <person name="Chen Y."/>
            <person name="Dougan E. K."/>
            <person name="Chan C."/>
            <person name="Rhodes N."/>
            <person name="Thang M."/>
        </authorList>
    </citation>
    <scope>NUCLEOTIDE SEQUENCE</scope>
</reference>
<dbReference type="InterPro" id="IPR019813">
    <property type="entry name" value="Translation_initiation_fac3_CS"/>
</dbReference>
<dbReference type="CDD" id="cd01667">
    <property type="entry name" value="TGS_ThrRS"/>
    <property type="match status" value="1"/>
</dbReference>
<dbReference type="PANTHER" id="PTHR11451">
    <property type="entry name" value="THREONINE-TRNA LIGASE"/>
    <property type="match status" value="1"/>
</dbReference>
<dbReference type="InterPro" id="IPR012947">
    <property type="entry name" value="tRNA_SAD"/>
</dbReference>
<keyword evidence="8" id="KW-0479">Metal-binding</keyword>
<keyword evidence="11" id="KW-0067">ATP-binding</keyword>
<protein>
    <recommendedName>
        <fullName evidence="3">threonine--tRNA ligase</fullName>
        <ecNumber evidence="3">6.1.1.3</ecNumber>
    </recommendedName>
    <alternativeName>
        <fullName evidence="15">Threonyl-tRNA synthetase</fullName>
    </alternativeName>
</protein>
<dbReference type="GO" id="GO:0046872">
    <property type="term" value="F:metal ion binding"/>
    <property type="evidence" value="ECO:0007669"/>
    <property type="project" value="UniProtKB-KW"/>
</dbReference>
<keyword evidence="9" id="KW-0547">Nucleotide-binding</keyword>
<dbReference type="InterPro" id="IPR019815">
    <property type="entry name" value="Translation_initiation_fac_3_C"/>
</dbReference>
<dbReference type="InterPro" id="IPR036787">
    <property type="entry name" value="T_IF-3_N_sf"/>
</dbReference>
<dbReference type="EMBL" id="CAMXCT010002380">
    <property type="protein sequence ID" value="CAI3997773.1"/>
    <property type="molecule type" value="Genomic_DNA"/>
</dbReference>
<evidence type="ECO:0000256" key="8">
    <source>
        <dbReference type="ARBA" id="ARBA00022723"/>
    </source>
</evidence>
<dbReference type="PROSITE" id="PS50862">
    <property type="entry name" value="AA_TRNA_LIGASE_II"/>
    <property type="match status" value="1"/>
</dbReference>
<dbReference type="SUPFAM" id="SSF49344">
    <property type="entry name" value="CBD9-like"/>
    <property type="match status" value="1"/>
</dbReference>
<dbReference type="HAMAP" id="MF_00080">
    <property type="entry name" value="IF_3"/>
    <property type="match status" value="1"/>
</dbReference>
<proteinExistence type="inferred from homology"/>
<keyword evidence="12" id="KW-0694">RNA-binding</keyword>
<keyword evidence="5" id="KW-0396">Initiation factor</keyword>
<dbReference type="Pfam" id="PF03129">
    <property type="entry name" value="HGTP_anticodon"/>
    <property type="match status" value="1"/>
</dbReference>
<dbReference type="PROSITE" id="PS51880">
    <property type="entry name" value="TGS"/>
    <property type="match status" value="1"/>
</dbReference>
<evidence type="ECO:0000256" key="11">
    <source>
        <dbReference type="ARBA" id="ARBA00022840"/>
    </source>
</evidence>
<dbReference type="CDD" id="cd00860">
    <property type="entry name" value="ThrRS_anticodon"/>
    <property type="match status" value="1"/>
</dbReference>
<evidence type="ECO:0000256" key="12">
    <source>
        <dbReference type="ARBA" id="ARBA00022884"/>
    </source>
</evidence>
<keyword evidence="6" id="KW-0820">tRNA-binding</keyword>
<dbReference type="InterPro" id="IPR045864">
    <property type="entry name" value="aa-tRNA-synth_II/BPL/LPL"/>
</dbReference>
<evidence type="ECO:0000256" key="10">
    <source>
        <dbReference type="ARBA" id="ARBA00022833"/>
    </source>
</evidence>
<dbReference type="EC" id="6.1.1.3" evidence="3"/>
<dbReference type="InterPro" id="IPR006195">
    <property type="entry name" value="aa-tRNA-synth_II"/>
</dbReference>
<dbReference type="EMBL" id="CAMXCT020002380">
    <property type="protein sequence ID" value="CAL1151148.1"/>
    <property type="molecule type" value="Genomic_DNA"/>
</dbReference>
<keyword evidence="7 22" id="KW-0436">Ligase</keyword>
<evidence type="ECO:0000256" key="3">
    <source>
        <dbReference type="ARBA" id="ARBA00013163"/>
    </source>
</evidence>
<evidence type="ECO:0000256" key="9">
    <source>
        <dbReference type="ARBA" id="ARBA00022741"/>
    </source>
</evidence>
<comment type="catalytic activity">
    <reaction evidence="16">
        <text>tRNA(Thr) + L-threonine + ATP = L-threonyl-tRNA(Thr) + AMP + diphosphate + H(+)</text>
        <dbReference type="Rhea" id="RHEA:24624"/>
        <dbReference type="Rhea" id="RHEA-COMP:9670"/>
        <dbReference type="Rhea" id="RHEA-COMP:9704"/>
        <dbReference type="ChEBI" id="CHEBI:15378"/>
        <dbReference type="ChEBI" id="CHEBI:30616"/>
        <dbReference type="ChEBI" id="CHEBI:33019"/>
        <dbReference type="ChEBI" id="CHEBI:57926"/>
        <dbReference type="ChEBI" id="CHEBI:78442"/>
        <dbReference type="ChEBI" id="CHEBI:78534"/>
        <dbReference type="ChEBI" id="CHEBI:456215"/>
        <dbReference type="EC" id="6.1.1.3"/>
    </reaction>
</comment>
<dbReference type="FunFam" id="3.40.50.800:FF:000001">
    <property type="entry name" value="Threonine--tRNA ligase"/>
    <property type="match status" value="1"/>
</dbReference>
<dbReference type="FunFam" id="3.30.930.10:FF:000002">
    <property type="entry name" value="Threonine--tRNA ligase"/>
    <property type="match status" value="1"/>
</dbReference>
<dbReference type="InterPro" id="IPR036621">
    <property type="entry name" value="Anticodon-bd_dom_sf"/>
</dbReference>
<dbReference type="Gene3D" id="3.30.54.20">
    <property type="match status" value="1"/>
</dbReference>
<dbReference type="SUPFAM" id="SSF55681">
    <property type="entry name" value="Class II aaRS and biotin synthetases"/>
    <property type="match status" value="1"/>
</dbReference>
<evidence type="ECO:0000313" key="22">
    <source>
        <dbReference type="EMBL" id="CAL4785085.1"/>
    </source>
</evidence>
<keyword evidence="4" id="KW-0963">Cytoplasm</keyword>
<dbReference type="GO" id="GO:0005524">
    <property type="term" value="F:ATP binding"/>
    <property type="evidence" value="ECO:0007669"/>
    <property type="project" value="UniProtKB-KW"/>
</dbReference>
<dbReference type="Pfam" id="PF02824">
    <property type="entry name" value="TGS"/>
    <property type="match status" value="1"/>
</dbReference>
<dbReference type="InterPro" id="IPR036788">
    <property type="entry name" value="T_IF-3_C_sf"/>
</dbReference>
<evidence type="ECO:0000256" key="1">
    <source>
        <dbReference type="ARBA" id="ARBA00005439"/>
    </source>
</evidence>
<evidence type="ECO:0000256" key="15">
    <source>
        <dbReference type="ARBA" id="ARBA00031900"/>
    </source>
</evidence>
<evidence type="ECO:0000256" key="6">
    <source>
        <dbReference type="ARBA" id="ARBA00022555"/>
    </source>
</evidence>
<evidence type="ECO:0000259" key="19">
    <source>
        <dbReference type="PROSITE" id="PS51880"/>
    </source>
</evidence>
<dbReference type="InterPro" id="IPR004095">
    <property type="entry name" value="TGS"/>
</dbReference>
<dbReference type="InterPro" id="IPR033728">
    <property type="entry name" value="ThrRS_core"/>
</dbReference>
<dbReference type="SUPFAM" id="SSF52954">
    <property type="entry name" value="Class II aaRS ABD-related"/>
    <property type="match status" value="1"/>
</dbReference>
<evidence type="ECO:0000256" key="13">
    <source>
        <dbReference type="ARBA" id="ARBA00022917"/>
    </source>
</evidence>
<dbReference type="HAMAP" id="MF_00184">
    <property type="entry name" value="Thr_tRNA_synth"/>
    <property type="match status" value="1"/>
</dbReference>
<evidence type="ECO:0000256" key="5">
    <source>
        <dbReference type="ARBA" id="ARBA00022540"/>
    </source>
</evidence>
<dbReference type="Pfam" id="PF00587">
    <property type="entry name" value="tRNA-synt_2b"/>
    <property type="match status" value="1"/>
</dbReference>
<dbReference type="SUPFAM" id="SSF54364">
    <property type="entry name" value="Translation initiation factor IF3, N-terminal domain"/>
    <property type="match status" value="1"/>
</dbReference>
<dbReference type="GO" id="GO:0003743">
    <property type="term" value="F:translation initiation factor activity"/>
    <property type="evidence" value="ECO:0007669"/>
    <property type="project" value="UniProtKB-KW"/>
</dbReference>
<organism evidence="20">
    <name type="scientific">Cladocopium goreaui</name>
    <dbReference type="NCBI Taxonomy" id="2562237"/>
    <lineage>
        <taxon>Eukaryota</taxon>
        <taxon>Sar</taxon>
        <taxon>Alveolata</taxon>
        <taxon>Dinophyceae</taxon>
        <taxon>Suessiales</taxon>
        <taxon>Symbiodiniaceae</taxon>
        <taxon>Cladocopium</taxon>
    </lineage>
</organism>
<dbReference type="SUPFAM" id="SSF55200">
    <property type="entry name" value="Translation initiation factor IF3, C-terminal domain"/>
    <property type="match status" value="1"/>
</dbReference>
<dbReference type="FunFam" id="3.30.980.10:FF:000005">
    <property type="entry name" value="Threonyl-tRNA synthetase, mitochondrial"/>
    <property type="match status" value="1"/>
</dbReference>
<dbReference type="InterPro" id="IPR001288">
    <property type="entry name" value="Translation_initiation_fac_3"/>
</dbReference>
<name>A0A9P1G2N7_9DINO</name>
<dbReference type="Gene3D" id="3.30.930.10">
    <property type="entry name" value="Bira Bifunctional Protein, Domain 2"/>
    <property type="match status" value="1"/>
</dbReference>
<dbReference type="Pfam" id="PF07973">
    <property type="entry name" value="tRNA_SAD"/>
    <property type="match status" value="1"/>
</dbReference>
<dbReference type="NCBIfam" id="TIGR00168">
    <property type="entry name" value="infC"/>
    <property type="match status" value="1"/>
</dbReference>
<dbReference type="SUPFAM" id="SSF81271">
    <property type="entry name" value="TGS-like"/>
    <property type="match status" value="1"/>
</dbReference>
<comment type="similarity">
    <text evidence="1">Belongs to the IF-3 family.</text>
</comment>
<evidence type="ECO:0000256" key="16">
    <source>
        <dbReference type="ARBA" id="ARBA00049515"/>
    </source>
</evidence>
<comment type="similarity">
    <text evidence="2">Belongs to the class-II aminoacyl-tRNA synthetase family.</text>
</comment>
<dbReference type="EMBL" id="CAMXCT030002380">
    <property type="protein sequence ID" value="CAL4785085.1"/>
    <property type="molecule type" value="Genomic_DNA"/>
</dbReference>
<evidence type="ECO:0000313" key="21">
    <source>
        <dbReference type="EMBL" id="CAL1151148.1"/>
    </source>
</evidence>
<dbReference type="GO" id="GO:0006435">
    <property type="term" value="P:threonyl-tRNA aminoacylation"/>
    <property type="evidence" value="ECO:0007669"/>
    <property type="project" value="InterPro"/>
</dbReference>
<dbReference type="InterPro" id="IPR002320">
    <property type="entry name" value="Thr-tRNA-ligase_IIa"/>
</dbReference>
<dbReference type="Gene3D" id="3.30.110.10">
    <property type="entry name" value="Translation initiation factor 3 (IF-3), C-terminal domain"/>
    <property type="match status" value="1"/>
</dbReference>
<dbReference type="PROSITE" id="PS00938">
    <property type="entry name" value="IF3"/>
    <property type="match status" value="1"/>
</dbReference>
<dbReference type="SMART" id="SM00863">
    <property type="entry name" value="tRNA_SAD"/>
    <property type="match status" value="1"/>
</dbReference>
<dbReference type="Gene3D" id="2.60.40.1190">
    <property type="match status" value="1"/>
</dbReference>
<gene>
    <name evidence="20" type="ORF">C1SCF055_LOCUS24119</name>
</gene>
<evidence type="ECO:0000256" key="4">
    <source>
        <dbReference type="ARBA" id="ARBA00022490"/>
    </source>
</evidence>
<dbReference type="InterPro" id="IPR012676">
    <property type="entry name" value="TGS-like"/>
</dbReference>
<evidence type="ECO:0000256" key="2">
    <source>
        <dbReference type="ARBA" id="ARBA00008226"/>
    </source>
</evidence>
<dbReference type="SUPFAM" id="SSF55186">
    <property type="entry name" value="ThrRS/AlaRS common domain"/>
    <property type="match status" value="1"/>
</dbReference>
<dbReference type="Proteomes" id="UP001152797">
    <property type="component" value="Unassembled WGS sequence"/>
</dbReference>
<dbReference type="Pfam" id="PF05198">
    <property type="entry name" value="IF3_N"/>
    <property type="match status" value="1"/>
</dbReference>
<dbReference type="Gene3D" id="3.30.980.10">
    <property type="entry name" value="Threonyl-trna Synthetase, Chain A, domain 2"/>
    <property type="match status" value="1"/>
</dbReference>
<dbReference type="Gene3D" id="3.40.50.800">
    <property type="entry name" value="Anticodon-binding domain"/>
    <property type="match status" value="1"/>
</dbReference>
<dbReference type="Gene3D" id="3.10.20.80">
    <property type="entry name" value="Translation initiation factor 3 (IF-3), N-terminal domain"/>
    <property type="match status" value="1"/>
</dbReference>
<keyword evidence="23" id="KW-1185">Reference proteome</keyword>
<dbReference type="InterPro" id="IPR002314">
    <property type="entry name" value="aa-tRNA-synt_IIb"/>
</dbReference>
<comment type="caution">
    <text evidence="20">The sequence shown here is derived from an EMBL/GenBank/DDBJ whole genome shotgun (WGS) entry which is preliminary data.</text>
</comment>
<keyword evidence="14" id="KW-0030">Aminoacyl-tRNA synthetase</keyword>
<dbReference type="FunFam" id="3.10.20.80:FF:000001">
    <property type="entry name" value="Translation initiation factor IF-3"/>
    <property type="match status" value="1"/>
</dbReference>
<dbReference type="InterPro" id="IPR012675">
    <property type="entry name" value="Beta-grasp_dom_sf"/>
</dbReference>
<evidence type="ECO:0000256" key="14">
    <source>
        <dbReference type="ARBA" id="ARBA00023146"/>
    </source>
</evidence>
<dbReference type="Pfam" id="PF00707">
    <property type="entry name" value="IF3_C"/>
    <property type="match status" value="1"/>
</dbReference>
<dbReference type="InterPro" id="IPR019814">
    <property type="entry name" value="Translation_initiation_fac_3_N"/>
</dbReference>
<dbReference type="InterPro" id="IPR018163">
    <property type="entry name" value="Thr/Ala-tRNA-synth_IIc_edit"/>
</dbReference>
<dbReference type="GO" id="GO:0000049">
    <property type="term" value="F:tRNA binding"/>
    <property type="evidence" value="ECO:0007669"/>
    <property type="project" value="UniProtKB-KW"/>
</dbReference>
<accession>A0A9P1G2N7</accession>
<dbReference type="InterPro" id="IPR047246">
    <property type="entry name" value="ThrRS_anticodon"/>
</dbReference>
<dbReference type="Gene3D" id="3.10.20.30">
    <property type="match status" value="1"/>
</dbReference>
<dbReference type="OrthoDB" id="5423599at2759"/>
<evidence type="ECO:0000256" key="17">
    <source>
        <dbReference type="SAM" id="MobiDB-lite"/>
    </source>
</evidence>
<feature type="compositionally biased region" description="Basic and acidic residues" evidence="17">
    <location>
        <begin position="853"/>
        <end position="863"/>
    </location>
</feature>
<evidence type="ECO:0000259" key="18">
    <source>
        <dbReference type="PROSITE" id="PS50862"/>
    </source>
</evidence>
<dbReference type="GO" id="GO:0005737">
    <property type="term" value="C:cytoplasm"/>
    <property type="evidence" value="ECO:0007669"/>
    <property type="project" value="InterPro"/>
</dbReference>
<feature type="domain" description="Aminoacyl-transfer RNA synthetases class-II family profile" evidence="18">
    <location>
        <begin position="247"/>
        <end position="604"/>
    </location>
</feature>
<feature type="domain" description="TGS" evidence="19">
    <location>
        <begin position="1"/>
        <end position="61"/>
    </location>
</feature>
<dbReference type="PANTHER" id="PTHR11451:SF44">
    <property type="entry name" value="THREONINE--TRNA LIGASE, CHLOROPLASTIC_MITOCHONDRIAL 2"/>
    <property type="match status" value="1"/>
</dbReference>
<dbReference type="InterPro" id="IPR004154">
    <property type="entry name" value="Anticodon-bd"/>
</dbReference>